<feature type="domain" description="4Fe-4S ferredoxin-type" evidence="1">
    <location>
        <begin position="269"/>
        <end position="298"/>
    </location>
</feature>
<reference evidence="2 3" key="1">
    <citation type="journal article" date="2016" name="Nat. Commun.">
        <title>Thousands of microbial genomes shed light on interconnected biogeochemical processes in an aquifer system.</title>
        <authorList>
            <person name="Anantharaman K."/>
            <person name="Brown C.T."/>
            <person name="Hug L.A."/>
            <person name="Sharon I."/>
            <person name="Castelle C.J."/>
            <person name="Probst A.J."/>
            <person name="Thomas B.C."/>
            <person name="Singh A."/>
            <person name="Wilkins M.J."/>
            <person name="Karaoz U."/>
            <person name="Brodie E.L."/>
            <person name="Williams K.H."/>
            <person name="Hubbard S.S."/>
            <person name="Banfield J.F."/>
        </authorList>
    </citation>
    <scope>NUCLEOTIDE SEQUENCE [LARGE SCALE GENOMIC DNA]</scope>
</reference>
<sequence length="308" mass="35417">MCHHCIEHGDGGKWFLAAQNFSANMYRRKKKDAQKKAEKAERKVGEIISPHQKPPEYYMNEDGEFVIAPGAQVDLDILFSDLMKEVLEATGKDVKKLPILKKKVGSFMANYHFGQVVTLEEAEQMLELTYPIGIMECICKRESRGMYNNDDAMTCLSLGVGIYKWERWPETFRNMTFLSVKEAKQRLRHFDRRGNVHTLWTFYTPYIGGICNCEYPTCLGIRGRTDYGVDEVLLKGEYCARPIYDRCIGCGECITFCQFGAMSLQVSRNKLNIDMNKCYGCSQCANHCRHEAIEMVERSTTPGLRDIW</sequence>
<comment type="caution">
    <text evidence="2">The sequence shown here is derived from an EMBL/GenBank/DDBJ whole genome shotgun (WGS) entry which is preliminary data.</text>
</comment>
<evidence type="ECO:0000259" key="1">
    <source>
        <dbReference type="PROSITE" id="PS51379"/>
    </source>
</evidence>
<dbReference type="InterPro" id="IPR017896">
    <property type="entry name" value="4Fe4S_Fe-S-bd"/>
</dbReference>
<dbReference type="AlphaFoldDB" id="A0A1F7SEC2"/>
<organism evidence="2 3">
    <name type="scientific">Candidatus Schekmanbacteria bacterium RIFCSPLOWO2_12_FULL_38_15</name>
    <dbReference type="NCBI Taxonomy" id="1817883"/>
    <lineage>
        <taxon>Bacteria</taxon>
        <taxon>Candidatus Schekmaniibacteriota</taxon>
    </lineage>
</organism>
<accession>A0A1F7SEC2</accession>
<dbReference type="EMBL" id="MGDI01000033">
    <property type="protein sequence ID" value="OGL52126.1"/>
    <property type="molecule type" value="Genomic_DNA"/>
</dbReference>
<dbReference type="Proteomes" id="UP000178082">
    <property type="component" value="Unassembled WGS sequence"/>
</dbReference>
<evidence type="ECO:0000313" key="2">
    <source>
        <dbReference type="EMBL" id="OGL52126.1"/>
    </source>
</evidence>
<protein>
    <recommendedName>
        <fullName evidence="1">4Fe-4S ferredoxin-type domain-containing protein</fullName>
    </recommendedName>
</protein>
<name>A0A1F7SEC2_9BACT</name>
<feature type="domain" description="4Fe-4S ferredoxin-type" evidence="1">
    <location>
        <begin position="238"/>
        <end position="267"/>
    </location>
</feature>
<dbReference type="PROSITE" id="PS51379">
    <property type="entry name" value="4FE4S_FER_2"/>
    <property type="match status" value="2"/>
</dbReference>
<evidence type="ECO:0000313" key="3">
    <source>
        <dbReference type="Proteomes" id="UP000178082"/>
    </source>
</evidence>
<dbReference type="Gene3D" id="3.30.70.20">
    <property type="match status" value="1"/>
</dbReference>
<dbReference type="SUPFAM" id="SSF54862">
    <property type="entry name" value="4Fe-4S ferredoxins"/>
    <property type="match status" value="1"/>
</dbReference>
<dbReference type="Pfam" id="PF12838">
    <property type="entry name" value="Fer4_7"/>
    <property type="match status" value="1"/>
</dbReference>
<gene>
    <name evidence="2" type="ORF">A3G31_06820</name>
</gene>
<dbReference type="STRING" id="1817883.A3G31_06820"/>
<proteinExistence type="predicted"/>